<dbReference type="InterPro" id="IPR008258">
    <property type="entry name" value="Transglycosylase_SLT_dom_1"/>
</dbReference>
<dbReference type="CDD" id="cd13400">
    <property type="entry name" value="LT_IagB-like"/>
    <property type="match status" value="1"/>
</dbReference>
<gene>
    <name evidence="2" type="ORF">NCTC12965_08005</name>
</gene>
<evidence type="ECO:0000259" key="1">
    <source>
        <dbReference type="Pfam" id="PF01464"/>
    </source>
</evidence>
<dbReference type="EMBL" id="CABEEZ010000158">
    <property type="protein sequence ID" value="VTR59369.1"/>
    <property type="molecule type" value="Genomic_DNA"/>
</dbReference>
<dbReference type="Gene3D" id="1.10.530.10">
    <property type="match status" value="1"/>
</dbReference>
<organism evidence="2">
    <name type="scientific">Serratia fonticola</name>
    <dbReference type="NCBI Taxonomy" id="47917"/>
    <lineage>
        <taxon>Bacteria</taxon>
        <taxon>Pseudomonadati</taxon>
        <taxon>Pseudomonadota</taxon>
        <taxon>Gammaproteobacteria</taxon>
        <taxon>Enterobacterales</taxon>
        <taxon>Yersiniaceae</taxon>
        <taxon>Serratia</taxon>
    </lineage>
</organism>
<dbReference type="InterPro" id="IPR023346">
    <property type="entry name" value="Lysozyme-like_dom_sf"/>
</dbReference>
<dbReference type="AlphaFoldDB" id="A0A4U9WJJ2"/>
<proteinExistence type="predicted"/>
<accession>A0A4U9WJJ2</accession>
<name>A0A4U9WJJ2_SERFO</name>
<feature type="domain" description="Transglycosylase SLT" evidence="1">
    <location>
        <begin position="25"/>
        <end position="140"/>
    </location>
</feature>
<evidence type="ECO:0000313" key="2">
    <source>
        <dbReference type="EMBL" id="VTR59369.1"/>
    </source>
</evidence>
<protein>
    <submittedName>
        <fullName evidence="2">Invasion protein IagB</fullName>
    </submittedName>
</protein>
<dbReference type="SUPFAM" id="SSF53955">
    <property type="entry name" value="Lysozyme-like"/>
    <property type="match status" value="1"/>
</dbReference>
<sequence length="150" mass="16714">MIKVMFKLLTMSIFIGFSSIGYATCWDYSAKKFGIESRLLASIAQVESGMNPKAIGKNTNGSVDIGLMQINSNHLPKLKKMGIDSRKLEQDPCVAVLVGTSILAEMMQIYGYSWEAVGAYNAGTAKSRHALRMKYAKKVWRVYNDSEFKL</sequence>
<reference evidence="2" key="1">
    <citation type="submission" date="2019-05" db="EMBL/GenBank/DDBJ databases">
        <authorList>
            <consortium name="Pathogen Informatics"/>
        </authorList>
    </citation>
    <scope>NUCLEOTIDE SEQUENCE [LARGE SCALE GENOMIC DNA]</scope>
    <source>
        <strain evidence="2">NCTC12965</strain>
    </source>
</reference>
<dbReference type="Pfam" id="PF01464">
    <property type="entry name" value="SLT"/>
    <property type="match status" value="1"/>
</dbReference>